<dbReference type="Pfam" id="PF01479">
    <property type="entry name" value="S4"/>
    <property type="match status" value="1"/>
</dbReference>
<dbReference type="CDD" id="cd00165">
    <property type="entry name" value="S4"/>
    <property type="match status" value="1"/>
</dbReference>
<evidence type="ECO:0000313" key="3">
    <source>
        <dbReference type="EMBL" id="MBM6921349.1"/>
    </source>
</evidence>
<dbReference type="RefSeq" id="WP_204447199.1">
    <property type="nucleotide sequence ID" value="NZ_JACJKY010000015.1"/>
</dbReference>
<evidence type="ECO:0000256" key="1">
    <source>
        <dbReference type="PROSITE-ProRule" id="PRU00182"/>
    </source>
</evidence>
<dbReference type="SUPFAM" id="SSF55174">
    <property type="entry name" value="Alpha-L RNA-binding motif"/>
    <property type="match status" value="1"/>
</dbReference>
<proteinExistence type="predicted"/>
<reference evidence="3" key="2">
    <citation type="journal article" date="2021" name="Sci. Rep.">
        <title>The distribution of antibiotic resistance genes in chicken gut microbiota commensals.</title>
        <authorList>
            <person name="Juricova H."/>
            <person name="Matiasovicova J."/>
            <person name="Kubasova T."/>
            <person name="Cejkova D."/>
            <person name="Rychlik I."/>
        </authorList>
    </citation>
    <scope>NUCLEOTIDE SEQUENCE</scope>
    <source>
        <strain evidence="3">An559</strain>
    </source>
</reference>
<dbReference type="AlphaFoldDB" id="A0A938X9Z2"/>
<dbReference type="Gene3D" id="3.10.290.10">
    <property type="entry name" value="RNA-binding S4 domain"/>
    <property type="match status" value="1"/>
</dbReference>
<dbReference type="InterPro" id="IPR002942">
    <property type="entry name" value="S4_RNA-bd"/>
</dbReference>
<keyword evidence="4" id="KW-1185">Reference proteome</keyword>
<evidence type="ECO:0000259" key="2">
    <source>
        <dbReference type="SMART" id="SM00363"/>
    </source>
</evidence>
<dbReference type="InterPro" id="IPR012677">
    <property type="entry name" value="Nucleotide-bd_a/b_plait_sf"/>
</dbReference>
<gene>
    <name evidence="3" type="ORF">H6A12_09295</name>
</gene>
<feature type="domain" description="RNA-binding S4" evidence="2">
    <location>
        <begin position="177"/>
        <end position="234"/>
    </location>
</feature>
<name>A0A938X9Z2_9FIRM</name>
<protein>
    <recommendedName>
        <fullName evidence="2">RNA-binding S4 domain-containing protein</fullName>
    </recommendedName>
</protein>
<dbReference type="InterPro" id="IPR036986">
    <property type="entry name" value="S4_RNA-bd_sf"/>
</dbReference>
<evidence type="ECO:0000313" key="4">
    <source>
        <dbReference type="Proteomes" id="UP000774750"/>
    </source>
</evidence>
<dbReference type="InterPro" id="IPR040591">
    <property type="entry name" value="RqcP2_RBD"/>
</dbReference>
<dbReference type="Proteomes" id="UP000774750">
    <property type="component" value="Unassembled WGS sequence"/>
</dbReference>
<dbReference type="GO" id="GO:0003723">
    <property type="term" value="F:RNA binding"/>
    <property type="evidence" value="ECO:0007669"/>
    <property type="project" value="UniProtKB-KW"/>
</dbReference>
<reference evidence="3" key="1">
    <citation type="submission" date="2020-08" db="EMBL/GenBank/DDBJ databases">
        <authorList>
            <person name="Cejkova D."/>
            <person name="Kubasova T."/>
            <person name="Jahodarova E."/>
            <person name="Rychlik I."/>
        </authorList>
    </citation>
    <scope>NUCLEOTIDE SEQUENCE</scope>
    <source>
        <strain evidence="3">An559</strain>
    </source>
</reference>
<dbReference type="PROSITE" id="PS50889">
    <property type="entry name" value="S4"/>
    <property type="match status" value="1"/>
</dbReference>
<keyword evidence="1" id="KW-0694">RNA-binding</keyword>
<dbReference type="EMBL" id="JACJKY010000015">
    <property type="protein sequence ID" value="MBM6921349.1"/>
    <property type="molecule type" value="Genomic_DNA"/>
</dbReference>
<comment type="caution">
    <text evidence="3">The sequence shown here is derived from an EMBL/GenBank/DDBJ whole genome shotgun (WGS) entry which is preliminary data.</text>
</comment>
<accession>A0A938X9Z2</accession>
<sequence>MSQKDTEKQDDYLRSNVQNMIDTAQTKYYARFSSFLDERQQEIALGVLRQQHFENYLFFGGAEGCERQMLGVFPEGETPDGMLFPIRPLGIVSRKEPLSHRDCLGSLMGLNIKRTALGDILIHDTRAVLFAAEEVEPFIKSNLLRVGRATVSFYEPEPSELVRTQTFREKTGTVSSLRLDCVVSFLLGKSRSAAAQIISSGLVMVNRVPVMESSKQLSGGDQIVVRGFGKCFLDEEMKPTKKGRLFIKINQLL</sequence>
<dbReference type="SMART" id="SM00363">
    <property type="entry name" value="S4"/>
    <property type="match status" value="1"/>
</dbReference>
<dbReference type="Gene3D" id="3.30.1370.160">
    <property type="match status" value="1"/>
</dbReference>
<organism evidence="3 4">
    <name type="scientific">Merdimmobilis hominis</name>
    <dbReference type="NCBI Taxonomy" id="2897707"/>
    <lineage>
        <taxon>Bacteria</taxon>
        <taxon>Bacillati</taxon>
        <taxon>Bacillota</taxon>
        <taxon>Clostridia</taxon>
        <taxon>Eubacteriales</taxon>
        <taxon>Oscillospiraceae</taxon>
        <taxon>Merdimmobilis</taxon>
    </lineage>
</organism>
<dbReference type="Pfam" id="PF17774">
    <property type="entry name" value="YlmH_RBD"/>
    <property type="match status" value="1"/>
</dbReference>
<dbReference type="Gene3D" id="3.30.70.330">
    <property type="match status" value="1"/>
</dbReference>